<dbReference type="Gene3D" id="3.40.1420.30">
    <property type="match status" value="1"/>
</dbReference>
<reference evidence="3 4" key="1">
    <citation type="submission" date="2014-09" db="EMBL/GenBank/DDBJ databases">
        <title>Alistipes sp. 627, sp. nov., a novel member of the family Rikenellaceae isolated from human faeces.</title>
        <authorList>
            <person name="Shkoporov A.N."/>
            <person name="Chaplin A.V."/>
            <person name="Motuzova O.V."/>
            <person name="Kafarskaia L.I."/>
            <person name="Khokhlova E.V."/>
            <person name="Efimov B.A."/>
        </authorList>
    </citation>
    <scope>NUCLEOTIDE SEQUENCE [LARGE SCALE GENOMIC DNA]</scope>
    <source>
        <strain evidence="3 4">627</strain>
    </source>
</reference>
<keyword evidence="4" id="KW-1185">Reference proteome</keyword>
<dbReference type="InterPro" id="IPR021533">
    <property type="entry name" value="PepSY-like"/>
</dbReference>
<feature type="domain" description="Putative beta-lactamase-inhibitor-like PepSY-like" evidence="2">
    <location>
        <begin position="60"/>
        <end position="141"/>
    </location>
</feature>
<evidence type="ECO:0000259" key="2">
    <source>
        <dbReference type="Pfam" id="PF11396"/>
    </source>
</evidence>
<sequence length="145" mass="16540">MKKLAFLLVGLVALQATAFAADDKPVKVTDLPQTAQQFISDHFSGHKVAMAKMDSELFEKSYEVIFTNGDKVEFDRSGEWTEVQYREGAVPAAIVPAAITKYVTENYPDAYIRSIERDRHAYEVNLSNWWEIKFDLNFNVIDLDN</sequence>
<feature type="signal peptide" evidence="1">
    <location>
        <begin position="1"/>
        <end position="20"/>
    </location>
</feature>
<name>A0ABR4YLQ2_9BACT</name>
<dbReference type="RefSeq" id="WP_035471477.1">
    <property type="nucleotide sequence ID" value="NZ_JRGF01000001.1"/>
</dbReference>
<evidence type="ECO:0000313" key="4">
    <source>
        <dbReference type="Proteomes" id="UP000030889"/>
    </source>
</evidence>
<protein>
    <recommendedName>
        <fullName evidence="2">Putative beta-lactamase-inhibitor-like PepSY-like domain-containing protein</fullName>
    </recommendedName>
</protein>
<dbReference type="Pfam" id="PF11396">
    <property type="entry name" value="PepSY_like"/>
    <property type="match status" value="1"/>
</dbReference>
<feature type="chain" id="PRO_5046382431" description="Putative beta-lactamase-inhibitor-like PepSY-like domain-containing protein" evidence="1">
    <location>
        <begin position="21"/>
        <end position="145"/>
    </location>
</feature>
<dbReference type="SUPFAM" id="SSF160574">
    <property type="entry name" value="BT0923-like"/>
    <property type="match status" value="1"/>
</dbReference>
<evidence type="ECO:0000313" key="3">
    <source>
        <dbReference type="EMBL" id="KHE43016.1"/>
    </source>
</evidence>
<comment type="caution">
    <text evidence="3">The sequence shown here is derived from an EMBL/GenBank/DDBJ whole genome shotgun (WGS) entry which is preliminary data.</text>
</comment>
<organism evidence="3 4">
    <name type="scientific">Alistipes inops</name>
    <dbReference type="NCBI Taxonomy" id="1501391"/>
    <lineage>
        <taxon>Bacteria</taxon>
        <taxon>Pseudomonadati</taxon>
        <taxon>Bacteroidota</taxon>
        <taxon>Bacteroidia</taxon>
        <taxon>Bacteroidales</taxon>
        <taxon>Rikenellaceae</taxon>
        <taxon>Alistipes</taxon>
    </lineage>
</organism>
<proteinExistence type="predicted"/>
<evidence type="ECO:0000256" key="1">
    <source>
        <dbReference type="SAM" id="SignalP"/>
    </source>
</evidence>
<accession>A0ABR4YLQ2</accession>
<dbReference type="EMBL" id="JRGF01000001">
    <property type="protein sequence ID" value="KHE43016.1"/>
    <property type="molecule type" value="Genomic_DNA"/>
</dbReference>
<dbReference type="Proteomes" id="UP000030889">
    <property type="component" value="Unassembled WGS sequence"/>
</dbReference>
<gene>
    <name evidence="3" type="ORF">LG35_00725</name>
</gene>
<keyword evidence="1" id="KW-0732">Signal</keyword>